<dbReference type="RefSeq" id="WP_323296110.1">
    <property type="nucleotide sequence ID" value="NZ_JAYFUM010000007.1"/>
</dbReference>
<comment type="caution">
    <text evidence="4">The sequence shown here is derived from an EMBL/GenBank/DDBJ whole genome shotgun (WGS) entry which is preliminary data.</text>
</comment>
<keyword evidence="2" id="KW-0378">Hydrolase</keyword>
<reference evidence="4 5" key="1">
    <citation type="submission" date="2023-12" db="EMBL/GenBank/DDBJ databases">
        <title>Novel species of the genus Arcicella isolated from rivers.</title>
        <authorList>
            <person name="Lu H."/>
        </authorList>
    </citation>
    <scope>NUCLEOTIDE SEQUENCE [LARGE SCALE GENOMIC DNA]</scope>
    <source>
        <strain evidence="4 5">KCTC 23307</strain>
    </source>
</reference>
<evidence type="ECO:0000313" key="5">
    <source>
        <dbReference type="Proteomes" id="UP001302949"/>
    </source>
</evidence>
<dbReference type="Pfam" id="PF03061">
    <property type="entry name" value="4HBT"/>
    <property type="match status" value="1"/>
</dbReference>
<dbReference type="NCBIfam" id="TIGR00369">
    <property type="entry name" value="unchar_dom_1"/>
    <property type="match status" value="1"/>
</dbReference>
<dbReference type="PANTHER" id="PTHR43240">
    <property type="entry name" value="1,4-DIHYDROXY-2-NAPHTHOYL-COA THIOESTERASE 1"/>
    <property type="match status" value="1"/>
</dbReference>
<evidence type="ECO:0000256" key="2">
    <source>
        <dbReference type="ARBA" id="ARBA00022801"/>
    </source>
</evidence>
<evidence type="ECO:0000256" key="1">
    <source>
        <dbReference type="ARBA" id="ARBA00008324"/>
    </source>
</evidence>
<dbReference type="CDD" id="cd03443">
    <property type="entry name" value="PaaI_thioesterase"/>
    <property type="match status" value="1"/>
</dbReference>
<evidence type="ECO:0000259" key="3">
    <source>
        <dbReference type="Pfam" id="PF03061"/>
    </source>
</evidence>
<feature type="domain" description="Thioesterase" evidence="3">
    <location>
        <begin position="49"/>
        <end position="128"/>
    </location>
</feature>
<gene>
    <name evidence="4" type="ORF">VB248_07415</name>
</gene>
<proteinExistence type="inferred from homology"/>
<protein>
    <submittedName>
        <fullName evidence="4">Hotdog fold thioesterase</fullName>
    </submittedName>
</protein>
<dbReference type="Gene3D" id="3.10.129.10">
    <property type="entry name" value="Hotdog Thioesterase"/>
    <property type="match status" value="1"/>
</dbReference>
<accession>A0ABU5Q7Y2</accession>
<dbReference type="PANTHER" id="PTHR43240:SF5">
    <property type="entry name" value="1,4-DIHYDROXY-2-NAPHTHOYL-COA THIOESTERASE 1"/>
    <property type="match status" value="1"/>
</dbReference>
<dbReference type="InterPro" id="IPR006683">
    <property type="entry name" value="Thioestr_dom"/>
</dbReference>
<dbReference type="Proteomes" id="UP001302949">
    <property type="component" value="Unassembled WGS sequence"/>
</dbReference>
<dbReference type="InterPro" id="IPR029069">
    <property type="entry name" value="HotDog_dom_sf"/>
</dbReference>
<dbReference type="SUPFAM" id="SSF54637">
    <property type="entry name" value="Thioesterase/thiol ester dehydrase-isomerase"/>
    <property type="match status" value="1"/>
</dbReference>
<sequence>MIKTRLTLEQLNASSTGNMVGFLGIVFTEISEGYICAKMPVDERTKQPMGLLHGGASVVLAESIGSIASWMTLENPEKQAAVGIEINANHIKSAREGFVYAKCTPLKIGRTLHIWDIKITDEKGDLVCVSRLTTAIIDKRS</sequence>
<keyword evidence="5" id="KW-1185">Reference proteome</keyword>
<name>A0ABU5Q7Y2_9BACT</name>
<evidence type="ECO:0000313" key="4">
    <source>
        <dbReference type="EMBL" id="MEA5138955.1"/>
    </source>
</evidence>
<organism evidence="4 5">
    <name type="scientific">Arcicella rigui</name>
    <dbReference type="NCBI Taxonomy" id="797020"/>
    <lineage>
        <taxon>Bacteria</taxon>
        <taxon>Pseudomonadati</taxon>
        <taxon>Bacteroidota</taxon>
        <taxon>Cytophagia</taxon>
        <taxon>Cytophagales</taxon>
        <taxon>Flectobacillaceae</taxon>
        <taxon>Arcicella</taxon>
    </lineage>
</organism>
<comment type="similarity">
    <text evidence="1">Belongs to the thioesterase PaaI family.</text>
</comment>
<dbReference type="InterPro" id="IPR003736">
    <property type="entry name" value="PAAI_dom"/>
</dbReference>
<dbReference type="EMBL" id="JAYFUM010000007">
    <property type="protein sequence ID" value="MEA5138955.1"/>
    <property type="molecule type" value="Genomic_DNA"/>
</dbReference>